<dbReference type="PROSITE" id="PS50928">
    <property type="entry name" value="ABC_TM1"/>
    <property type="match status" value="1"/>
</dbReference>
<keyword evidence="3" id="KW-1003">Cell membrane</keyword>
<evidence type="ECO:0000256" key="5">
    <source>
        <dbReference type="ARBA" id="ARBA00022989"/>
    </source>
</evidence>
<evidence type="ECO:0000256" key="6">
    <source>
        <dbReference type="ARBA" id="ARBA00023136"/>
    </source>
</evidence>
<evidence type="ECO:0000256" key="2">
    <source>
        <dbReference type="ARBA" id="ARBA00022448"/>
    </source>
</evidence>
<dbReference type="InterPro" id="IPR000515">
    <property type="entry name" value="MetI-like"/>
</dbReference>
<evidence type="ECO:0000313" key="9">
    <source>
        <dbReference type="EMBL" id="ANY84773.1"/>
    </source>
</evidence>
<feature type="transmembrane region" description="Helical" evidence="7">
    <location>
        <begin position="12"/>
        <end position="32"/>
    </location>
</feature>
<dbReference type="PANTHER" id="PTHR43005:SF1">
    <property type="entry name" value="SPERMIDINE_PUTRESCINE TRANSPORT SYSTEM PERMEASE PROTEIN"/>
    <property type="match status" value="1"/>
</dbReference>
<feature type="transmembrane region" description="Helical" evidence="7">
    <location>
        <begin position="269"/>
        <end position="287"/>
    </location>
</feature>
<dbReference type="AlphaFoldDB" id="A0A1B2EXV2"/>
<dbReference type="Pfam" id="PF00528">
    <property type="entry name" value="BPD_transp_1"/>
    <property type="match status" value="1"/>
</dbReference>
<evidence type="ECO:0000256" key="3">
    <source>
        <dbReference type="ARBA" id="ARBA00022475"/>
    </source>
</evidence>
<feature type="transmembrane region" description="Helical" evidence="7">
    <location>
        <begin position="217"/>
        <end position="239"/>
    </location>
</feature>
<evidence type="ECO:0000256" key="1">
    <source>
        <dbReference type="ARBA" id="ARBA00004651"/>
    </source>
</evidence>
<feature type="transmembrane region" description="Helical" evidence="7">
    <location>
        <begin position="73"/>
        <end position="94"/>
    </location>
</feature>
<keyword evidence="9" id="KW-0614">Plasmid</keyword>
<dbReference type="GO" id="GO:0005886">
    <property type="term" value="C:plasma membrane"/>
    <property type="evidence" value="ECO:0007669"/>
    <property type="project" value="UniProtKB-SubCell"/>
</dbReference>
<keyword evidence="4 7" id="KW-0812">Transmembrane</keyword>
<dbReference type="CDD" id="cd06261">
    <property type="entry name" value="TM_PBP2"/>
    <property type="match status" value="1"/>
</dbReference>
<reference evidence="9" key="1">
    <citation type="submission" date="2016-07" db="EMBL/GenBank/DDBJ databases">
        <title>Microvirga ossetica sp. nov. a new species of rhizobia isolated from root nodules of the legume species Vicia alpestris Steven originated from North Ossetia region in the Caucasus.</title>
        <authorList>
            <person name="Safronova V.I."/>
            <person name="Kuznetsova I.G."/>
            <person name="Sazanova A.L."/>
            <person name="Belimov A."/>
            <person name="Andronov E."/>
            <person name="Osledkin Y.S."/>
            <person name="Onishchuk O.P."/>
            <person name="Kurchak O.N."/>
            <person name="Shaposhnikov A.I."/>
            <person name="Willems A."/>
            <person name="Tikhonovich I.A."/>
        </authorList>
    </citation>
    <scope>NUCLEOTIDE SEQUENCE [LARGE SCALE GENOMIC DNA]</scope>
    <source>
        <strain evidence="9">V5/3M</strain>
        <plasmid evidence="9">unnamed2</plasmid>
    </source>
</reference>
<keyword evidence="5 7" id="KW-1133">Transmembrane helix</keyword>
<evidence type="ECO:0000256" key="7">
    <source>
        <dbReference type="RuleBase" id="RU363032"/>
    </source>
</evidence>
<evidence type="ECO:0000256" key="4">
    <source>
        <dbReference type="ARBA" id="ARBA00022692"/>
    </source>
</evidence>
<keyword evidence="6 7" id="KW-0472">Membrane</keyword>
<evidence type="ECO:0000259" key="8">
    <source>
        <dbReference type="PROSITE" id="PS50928"/>
    </source>
</evidence>
<geneLocation type="plasmid" evidence="9">
    <name>unnamed2</name>
</geneLocation>
<organism evidence="9">
    <name type="scientific">Microvirga ossetica</name>
    <dbReference type="NCBI Taxonomy" id="1882682"/>
    <lineage>
        <taxon>Bacteria</taxon>
        <taxon>Pseudomonadati</taxon>
        <taxon>Pseudomonadota</taxon>
        <taxon>Alphaproteobacteria</taxon>
        <taxon>Hyphomicrobiales</taxon>
        <taxon>Methylobacteriaceae</taxon>
        <taxon>Microvirga</taxon>
    </lineage>
</organism>
<sequence>MLRSPGNLQDSPFIWLAPAFAFLVLFYTYPLLDVIRLSFTNASLIEPDYVYTFNSYRRLFDDPNTLRSLKTTALFAAGSVTLQLAVGMALALAINAGVKRHLAGTVAVRTAILAAWVVPGVIVGVLWKILLSSSSYGVLNYWIETLSGQSIGFLSDVDLVLATTILANVWRGVAFTMIILYAGMQKIPAELYEAAVVDGAGAIAQFRFVTLPMLKPIIFIALVLTTINSVNTFDLILALTGGGPARASEVVGLTAYQQIFKFMNLGRGAAIAVLLLMVNLAMTLVYLKLMRADRVTE</sequence>
<dbReference type="GO" id="GO:0055085">
    <property type="term" value="P:transmembrane transport"/>
    <property type="evidence" value="ECO:0007669"/>
    <property type="project" value="InterPro"/>
</dbReference>
<dbReference type="InterPro" id="IPR035906">
    <property type="entry name" value="MetI-like_sf"/>
</dbReference>
<keyword evidence="2 7" id="KW-0813">Transport</keyword>
<dbReference type="PANTHER" id="PTHR43005">
    <property type="entry name" value="BLR7065 PROTEIN"/>
    <property type="match status" value="1"/>
</dbReference>
<dbReference type="SUPFAM" id="SSF161098">
    <property type="entry name" value="MetI-like"/>
    <property type="match status" value="1"/>
</dbReference>
<accession>A0A1B2EXV2</accession>
<dbReference type="Gene3D" id="1.10.3720.10">
    <property type="entry name" value="MetI-like"/>
    <property type="match status" value="1"/>
</dbReference>
<protein>
    <recommendedName>
        <fullName evidence="8">ABC transmembrane type-1 domain-containing protein</fullName>
    </recommendedName>
</protein>
<name>A0A1B2EXV2_9HYPH</name>
<proteinExistence type="inferred from homology"/>
<gene>
    <name evidence="9" type="ORF">BB934_38185</name>
</gene>
<dbReference type="KEGG" id="moc:BB934_38185"/>
<feature type="transmembrane region" description="Helical" evidence="7">
    <location>
        <begin position="159"/>
        <end position="182"/>
    </location>
</feature>
<comment type="similarity">
    <text evidence="7">Belongs to the binding-protein-dependent transport system permease family.</text>
</comment>
<comment type="subcellular location">
    <subcellularLocation>
        <location evidence="1 7">Cell membrane</location>
        <topology evidence="1 7">Multi-pass membrane protein</topology>
    </subcellularLocation>
</comment>
<dbReference type="EMBL" id="CP016619">
    <property type="protein sequence ID" value="ANY84773.1"/>
    <property type="molecule type" value="Genomic_DNA"/>
</dbReference>
<feature type="domain" description="ABC transmembrane type-1" evidence="8">
    <location>
        <begin position="69"/>
        <end position="286"/>
    </location>
</feature>
<feature type="transmembrane region" description="Helical" evidence="7">
    <location>
        <begin position="106"/>
        <end position="130"/>
    </location>
</feature>